<feature type="repeat" description="PPR" evidence="2">
    <location>
        <begin position="295"/>
        <end position="329"/>
    </location>
</feature>
<dbReference type="Proteomes" id="UP000554482">
    <property type="component" value="Unassembled WGS sequence"/>
</dbReference>
<dbReference type="InterPro" id="IPR046960">
    <property type="entry name" value="PPR_At4g14850-like_plant"/>
</dbReference>
<name>A0A7J6WIP0_THATH</name>
<dbReference type="FunFam" id="1.25.40.10:FF:000184">
    <property type="entry name" value="Pentatricopeptide repeat-containing protein, chloroplastic"/>
    <property type="match status" value="1"/>
</dbReference>
<dbReference type="NCBIfam" id="TIGR00756">
    <property type="entry name" value="PPR"/>
    <property type="match status" value="5"/>
</dbReference>
<dbReference type="Pfam" id="PF13041">
    <property type="entry name" value="PPR_2"/>
    <property type="match status" value="3"/>
</dbReference>
<dbReference type="Gene3D" id="1.25.40.10">
    <property type="entry name" value="Tetratricopeptide repeat domain"/>
    <property type="match status" value="3"/>
</dbReference>
<evidence type="ECO:0000256" key="1">
    <source>
        <dbReference type="ARBA" id="ARBA00022737"/>
    </source>
</evidence>
<evidence type="ECO:0000313" key="4">
    <source>
        <dbReference type="Proteomes" id="UP000554482"/>
    </source>
</evidence>
<gene>
    <name evidence="3" type="ORF">FRX31_013652</name>
</gene>
<accession>A0A7J6WIP0</accession>
<dbReference type="InterPro" id="IPR011990">
    <property type="entry name" value="TPR-like_helical_dom_sf"/>
</dbReference>
<comment type="caution">
    <text evidence="3">The sequence shown here is derived from an EMBL/GenBank/DDBJ whole genome shotgun (WGS) entry which is preliminary data.</text>
</comment>
<dbReference type="PANTHER" id="PTHR47926">
    <property type="entry name" value="PENTATRICOPEPTIDE REPEAT-CONTAINING PROTEIN"/>
    <property type="match status" value="1"/>
</dbReference>
<sequence length="657" mass="73933">MFRYILSRRLFTSVSTVSRASWDSTVSLCLSHPTLVLLERCRTRDHFKQILAQMIRIHLASQTFPMSRLLYFSAISHPENIDLATLLFNYQTFPPNLYIYNIMISALSFSSTQSVSLYNSMLHLHIYPDKHTLLFLLKASKSLSQGKQIHSHVITTGFMSYGYLQNSLIKMYTEYGEMNLAHQVLQQMALQDAVSFNTMLSGYARKGHFLETLQLYHEMVVIGINPDEFTMVSLLISCGRLGDKRLGKSIHAWIERRKLYGGRNLILGNTLLDMYVKLEDLKLARRIFGAITEKDVISWNTIITGYAKSGDLEIATSLFNEMPKRDIVSWNALISGYAQKRDWSALMNSFRVMVEENVRPDDITIVTLVCAAAEIGGLYLGRWIHGWVLRSHMKIDAFLGSALIDMYCKCGSIEKALMIFNGVCEKDVAVWTAMIAGFAFHGYGVRALELFHEMQDSVMPNQVTFVAVLTACSHGGLVDQGLKVFNGMKMFGIEPGVEHYGCLVDLLARAGNVSEAKSVIQKMPMKPSGSIWGAMLNVSKAHGNVELAETALTELLKLEPEKEGCYILMSNIYAACGMWSYSHKTRDIMESRGVKKMAGCSSVVIDGVNHDFVAADKRHSRCVEIYSILNLLKRNMKPDADIFSGFVGCEMHMLYEV</sequence>
<dbReference type="Pfam" id="PF20431">
    <property type="entry name" value="E_motif"/>
    <property type="match status" value="1"/>
</dbReference>
<dbReference type="FunFam" id="1.25.40.10:FF:000344">
    <property type="entry name" value="Pentatricopeptide repeat-containing protein"/>
    <property type="match status" value="1"/>
</dbReference>
<dbReference type="EMBL" id="JABWDY010015559">
    <property type="protein sequence ID" value="KAF5196757.1"/>
    <property type="molecule type" value="Genomic_DNA"/>
</dbReference>
<dbReference type="Pfam" id="PF01535">
    <property type="entry name" value="PPR"/>
    <property type="match status" value="2"/>
</dbReference>
<evidence type="ECO:0000313" key="3">
    <source>
        <dbReference type="EMBL" id="KAF5196757.1"/>
    </source>
</evidence>
<dbReference type="OrthoDB" id="1909720at2759"/>
<dbReference type="PROSITE" id="PS51375">
    <property type="entry name" value="PPR"/>
    <property type="match status" value="4"/>
</dbReference>
<evidence type="ECO:0000256" key="2">
    <source>
        <dbReference type="PROSITE-ProRule" id="PRU00708"/>
    </source>
</evidence>
<proteinExistence type="predicted"/>
<feature type="repeat" description="PPR" evidence="2">
    <location>
        <begin position="461"/>
        <end position="495"/>
    </location>
</feature>
<dbReference type="InterPro" id="IPR002885">
    <property type="entry name" value="PPR_rpt"/>
</dbReference>
<reference evidence="3 4" key="1">
    <citation type="submission" date="2020-06" db="EMBL/GenBank/DDBJ databases">
        <title>Transcriptomic and genomic resources for Thalictrum thalictroides and T. hernandezii: Facilitating candidate gene discovery in an emerging model plant lineage.</title>
        <authorList>
            <person name="Arias T."/>
            <person name="Riano-Pachon D.M."/>
            <person name="Di Stilio V.S."/>
        </authorList>
    </citation>
    <scope>NUCLEOTIDE SEQUENCE [LARGE SCALE GENOMIC DNA]</scope>
    <source>
        <strain evidence="4">cv. WT478/WT964</strain>
        <tissue evidence="3">Leaves</tissue>
    </source>
</reference>
<keyword evidence="1" id="KW-0677">Repeat</keyword>
<feature type="repeat" description="PPR" evidence="2">
    <location>
        <begin position="192"/>
        <end position="226"/>
    </location>
</feature>
<dbReference type="GO" id="GO:0009451">
    <property type="term" value="P:RNA modification"/>
    <property type="evidence" value="ECO:0007669"/>
    <property type="project" value="InterPro"/>
</dbReference>
<dbReference type="InterPro" id="IPR046848">
    <property type="entry name" value="E_motif"/>
</dbReference>
<organism evidence="3 4">
    <name type="scientific">Thalictrum thalictroides</name>
    <name type="common">Rue-anemone</name>
    <name type="synonym">Anemone thalictroides</name>
    <dbReference type="NCBI Taxonomy" id="46969"/>
    <lineage>
        <taxon>Eukaryota</taxon>
        <taxon>Viridiplantae</taxon>
        <taxon>Streptophyta</taxon>
        <taxon>Embryophyta</taxon>
        <taxon>Tracheophyta</taxon>
        <taxon>Spermatophyta</taxon>
        <taxon>Magnoliopsida</taxon>
        <taxon>Ranunculales</taxon>
        <taxon>Ranunculaceae</taxon>
        <taxon>Thalictroideae</taxon>
        <taxon>Thalictrum</taxon>
    </lineage>
</organism>
<dbReference type="GO" id="GO:0003723">
    <property type="term" value="F:RNA binding"/>
    <property type="evidence" value="ECO:0007669"/>
    <property type="project" value="InterPro"/>
</dbReference>
<protein>
    <submittedName>
        <fullName evidence="3">Pentatricopeptide repeat-containing protein</fullName>
    </submittedName>
</protein>
<dbReference type="PANTHER" id="PTHR47926:SF492">
    <property type="entry name" value="DYW DOMAIN-CONTAINING PROTEIN"/>
    <property type="match status" value="1"/>
</dbReference>
<dbReference type="AlphaFoldDB" id="A0A7J6WIP0"/>
<keyword evidence="4" id="KW-1185">Reference proteome</keyword>
<feature type="repeat" description="PPR" evidence="2">
    <location>
        <begin position="396"/>
        <end position="430"/>
    </location>
</feature>